<proteinExistence type="predicted"/>
<comment type="caution">
    <text evidence="1">The sequence shown here is derived from an EMBL/GenBank/DDBJ whole genome shotgun (WGS) entry which is preliminary data.</text>
</comment>
<name>A0ABS6YIA0_9ACTN</name>
<accession>A0ABS6YIA0</accession>
<evidence type="ECO:0000313" key="2">
    <source>
        <dbReference type="Proteomes" id="UP001197114"/>
    </source>
</evidence>
<reference evidence="1 2" key="1">
    <citation type="submission" date="2019-11" db="EMBL/GenBank/DDBJ databases">
        <authorList>
            <person name="Ay H."/>
        </authorList>
    </citation>
    <scope>NUCLEOTIDE SEQUENCE [LARGE SCALE GENOMIC DNA]</scope>
    <source>
        <strain evidence="1 2">BG9H</strain>
    </source>
</reference>
<dbReference type="EMBL" id="WMBF01000006">
    <property type="protein sequence ID" value="MBW5420312.1"/>
    <property type="molecule type" value="Genomic_DNA"/>
</dbReference>
<gene>
    <name evidence="1" type="ORF">GKQ77_01835</name>
</gene>
<dbReference type="RefSeq" id="WP_219686813.1">
    <property type="nucleotide sequence ID" value="NZ_WMBF01000006.1"/>
</dbReference>
<organism evidence="1 2">
    <name type="scientific">Streptomyces anatolicus</name>
    <dbReference type="NCBI Taxonomy" id="2675858"/>
    <lineage>
        <taxon>Bacteria</taxon>
        <taxon>Bacillati</taxon>
        <taxon>Actinomycetota</taxon>
        <taxon>Actinomycetes</taxon>
        <taxon>Kitasatosporales</taxon>
        <taxon>Streptomycetaceae</taxon>
        <taxon>Streptomyces</taxon>
    </lineage>
</organism>
<sequence length="60" mass="7002">MTRRCVRGHFIPATAETTACRRTLVPRQRREHRFTVDIWGQGLATRRKPITTTWSTGSYL</sequence>
<evidence type="ECO:0000313" key="1">
    <source>
        <dbReference type="EMBL" id="MBW5420312.1"/>
    </source>
</evidence>
<dbReference type="Proteomes" id="UP001197114">
    <property type="component" value="Unassembled WGS sequence"/>
</dbReference>
<keyword evidence="2" id="KW-1185">Reference proteome</keyword>
<protein>
    <submittedName>
        <fullName evidence="1">Uncharacterized protein</fullName>
    </submittedName>
</protein>